<comment type="similarity">
    <text evidence="2 8">Belongs to the CarA family.</text>
</comment>
<keyword evidence="8" id="KW-0055">Arginine biosynthesis</keyword>
<dbReference type="Proteomes" id="UP001314796">
    <property type="component" value="Unassembled WGS sequence"/>
</dbReference>
<dbReference type="RefSeq" id="WP_204400575.1">
    <property type="nucleotide sequence ID" value="NZ_JAFBEE010000003.1"/>
</dbReference>
<dbReference type="SMART" id="SM01097">
    <property type="entry name" value="CPSase_sm_chain"/>
    <property type="match status" value="1"/>
</dbReference>
<comment type="subunit">
    <text evidence="8">Composed of two chains; the small (or glutamine) chain promotes the hydrolysis of glutamine to ammonia, which is used by the large (or ammonia) chain to synthesize carbamoyl phosphate. Tetramer of heterodimers (alpha,beta)4.</text>
</comment>
<feature type="binding site" evidence="8">
    <location>
        <position position="246"/>
    </location>
    <ligand>
        <name>L-glutamine</name>
        <dbReference type="ChEBI" id="CHEBI:58359"/>
    </ligand>
</feature>
<keyword evidence="4 8" id="KW-0547">Nucleotide-binding</keyword>
<evidence type="ECO:0000256" key="5">
    <source>
        <dbReference type="ARBA" id="ARBA00022840"/>
    </source>
</evidence>
<feature type="active site" description="Nucleophile" evidence="8">
    <location>
        <position position="245"/>
    </location>
</feature>
<feature type="binding site" evidence="8">
    <location>
        <position position="290"/>
    </location>
    <ligand>
        <name>L-glutamine</name>
        <dbReference type="ChEBI" id="CHEBI:58359"/>
    </ligand>
</feature>
<dbReference type="PROSITE" id="PS51273">
    <property type="entry name" value="GATASE_TYPE_1"/>
    <property type="match status" value="1"/>
</dbReference>
<dbReference type="CDD" id="cd01744">
    <property type="entry name" value="GATase1_CPSase"/>
    <property type="match status" value="1"/>
</dbReference>
<evidence type="ECO:0000256" key="3">
    <source>
        <dbReference type="ARBA" id="ARBA00022598"/>
    </source>
</evidence>
<keyword evidence="8" id="KW-0028">Amino-acid biosynthesis</keyword>
<dbReference type="InterPro" id="IPR029062">
    <property type="entry name" value="Class_I_gatase-like"/>
</dbReference>
<dbReference type="Gene3D" id="3.50.30.20">
    <property type="entry name" value="Carbamoyl-phosphate synthase small subunit, N-terminal domain"/>
    <property type="match status" value="1"/>
</dbReference>
<feature type="binding site" evidence="8">
    <location>
        <position position="289"/>
    </location>
    <ligand>
        <name>L-glutamine</name>
        <dbReference type="ChEBI" id="CHEBI:58359"/>
    </ligand>
</feature>
<dbReference type="InterPro" id="IPR006274">
    <property type="entry name" value="CarbamoylP_synth_ssu"/>
</dbReference>
<feature type="region of interest" description="CPSase" evidence="8">
    <location>
        <begin position="1"/>
        <end position="169"/>
    </location>
</feature>
<dbReference type="NCBIfam" id="NF009475">
    <property type="entry name" value="PRK12838.1"/>
    <property type="match status" value="1"/>
</dbReference>
<evidence type="ECO:0000256" key="6">
    <source>
        <dbReference type="ARBA" id="ARBA00022962"/>
    </source>
</evidence>
<protein>
    <recommendedName>
        <fullName evidence="8">Carbamoyl phosphate synthase small chain</fullName>
        <ecNumber evidence="8">6.3.5.5</ecNumber>
    </recommendedName>
    <alternativeName>
        <fullName evidence="8">Carbamoyl phosphate synthetase glutamine chain</fullName>
    </alternativeName>
</protein>
<dbReference type="EC" id="6.3.5.5" evidence="8"/>
<evidence type="ECO:0000256" key="8">
    <source>
        <dbReference type="HAMAP-Rule" id="MF_01209"/>
    </source>
</evidence>
<keyword evidence="3 8" id="KW-0436">Ligase</keyword>
<evidence type="ECO:0000256" key="7">
    <source>
        <dbReference type="ARBA" id="ARBA00048816"/>
    </source>
</evidence>
<comment type="caution">
    <text evidence="10">The sequence shown here is derived from an EMBL/GenBank/DDBJ whole genome shotgun (WGS) entry which is preliminary data.</text>
</comment>
<comment type="pathway">
    <text evidence="1 8">Amino-acid biosynthesis; L-arginine biosynthesis; carbamoyl phosphate from bicarbonate: step 1/1.</text>
</comment>
<feature type="binding site" evidence="8">
    <location>
        <position position="218"/>
    </location>
    <ligand>
        <name>L-glutamine</name>
        <dbReference type="ChEBI" id="CHEBI:58359"/>
    </ligand>
</feature>
<feature type="domain" description="Carbamoyl-phosphate synthase small subunit N-terminal" evidence="9">
    <location>
        <begin position="1"/>
        <end position="131"/>
    </location>
</feature>
<gene>
    <name evidence="8" type="primary">carA</name>
    <name evidence="10" type="ORF">JOC73_000811</name>
</gene>
<dbReference type="PRINTS" id="PR00097">
    <property type="entry name" value="ANTSNTHASEII"/>
</dbReference>
<evidence type="ECO:0000313" key="11">
    <source>
        <dbReference type="Proteomes" id="UP001314796"/>
    </source>
</evidence>
<feature type="binding site" evidence="8">
    <location>
        <position position="45"/>
    </location>
    <ligand>
        <name>L-glutamine</name>
        <dbReference type="ChEBI" id="CHEBI:58359"/>
    </ligand>
</feature>
<keyword evidence="8" id="KW-0665">Pyrimidine biosynthesis</keyword>
<comment type="function">
    <text evidence="8">Small subunit of the glutamine-dependent carbamoyl phosphate synthetase (CPSase). CPSase catalyzes the formation of carbamoyl phosphate from the ammonia moiety of glutamine, carbonate, and phosphate donated by ATP, constituting the first step of 2 biosynthetic pathways, one leading to arginine and/or urea and the other to pyrimidine nucleotides. The small subunit (glutamine amidotransferase) binds and cleaves glutamine to supply the large subunit with the substrate ammonia.</text>
</comment>
<dbReference type="Pfam" id="PF00117">
    <property type="entry name" value="GATase"/>
    <property type="match status" value="1"/>
</dbReference>
<accession>A0ABS2NMX4</accession>
<reference evidence="10 11" key="1">
    <citation type="submission" date="2021-01" db="EMBL/GenBank/DDBJ databases">
        <title>Genomic Encyclopedia of Type Strains, Phase IV (KMG-IV): sequencing the most valuable type-strain genomes for metagenomic binning, comparative biology and taxonomic classification.</title>
        <authorList>
            <person name="Goeker M."/>
        </authorList>
    </citation>
    <scope>NUCLEOTIDE SEQUENCE [LARGE SCALE GENOMIC DNA]</scope>
    <source>
        <strain evidence="10 11">DSM 25890</strain>
    </source>
</reference>
<keyword evidence="11" id="KW-1185">Reference proteome</keyword>
<dbReference type="PRINTS" id="PR00099">
    <property type="entry name" value="CPSGATASE"/>
</dbReference>
<sequence length="361" mass="40218">MKATLILENGKTFQGKAFGYLKETVGEVVFNTGMTGYQEVLTDPSYTGQIVTMTYPLIGNYGINLGDRESRTPKVKGFIVRERAEMPNHWRCEMDLEGYLKENKIMAMEGIDTRALTKILRNNGSMKGIIALRDLTPAQIQNKFDSFSNTNAVESVSTKEVYELEGKGKHVAVLDFGIKQNILRSLQHKGCRLTVFPALTPTEEILKVNPDGILLSNGPGDPKDLPQVVETIKELLGVKPIFGICLGHQLLALSLGGDTEKLKFGHRGCNHPVKDLLNKRIYITSQNHGYVMKADQLPEDIIITHVNVNDQTIEGIAHRTLPAFSVQFHPEAAPGPKENDYLFDRFMKMMKGESLCQEITA</sequence>
<dbReference type="SUPFAM" id="SSF52317">
    <property type="entry name" value="Class I glutamine amidotransferase-like"/>
    <property type="match status" value="1"/>
</dbReference>
<name>A0ABS2NMX4_9FIRM</name>
<dbReference type="Pfam" id="PF00988">
    <property type="entry name" value="CPSase_sm_chain"/>
    <property type="match status" value="1"/>
</dbReference>
<feature type="active site" evidence="8">
    <location>
        <position position="331"/>
    </location>
</feature>
<dbReference type="InterPro" id="IPR050472">
    <property type="entry name" value="Anth_synth/Amidotransfase"/>
</dbReference>
<proteinExistence type="inferred from homology"/>
<keyword evidence="5 8" id="KW-0067">ATP-binding</keyword>
<evidence type="ECO:0000256" key="4">
    <source>
        <dbReference type="ARBA" id="ARBA00022741"/>
    </source>
</evidence>
<dbReference type="PRINTS" id="PR00096">
    <property type="entry name" value="GATASE"/>
</dbReference>
<keyword evidence="6 8" id="KW-0315">Glutamine amidotransferase</keyword>
<feature type="binding site" evidence="8">
    <location>
        <position position="287"/>
    </location>
    <ligand>
        <name>L-glutamine</name>
        <dbReference type="ChEBI" id="CHEBI:58359"/>
    </ligand>
</feature>
<evidence type="ECO:0000256" key="1">
    <source>
        <dbReference type="ARBA" id="ARBA00005077"/>
    </source>
</evidence>
<evidence type="ECO:0000259" key="9">
    <source>
        <dbReference type="SMART" id="SM01097"/>
    </source>
</evidence>
<comment type="catalytic activity">
    <reaction evidence="7 8">
        <text>hydrogencarbonate + L-glutamine + 2 ATP + H2O = carbamoyl phosphate + L-glutamate + 2 ADP + phosphate + 2 H(+)</text>
        <dbReference type="Rhea" id="RHEA:18633"/>
        <dbReference type="ChEBI" id="CHEBI:15377"/>
        <dbReference type="ChEBI" id="CHEBI:15378"/>
        <dbReference type="ChEBI" id="CHEBI:17544"/>
        <dbReference type="ChEBI" id="CHEBI:29985"/>
        <dbReference type="ChEBI" id="CHEBI:30616"/>
        <dbReference type="ChEBI" id="CHEBI:43474"/>
        <dbReference type="ChEBI" id="CHEBI:58228"/>
        <dbReference type="ChEBI" id="CHEBI:58359"/>
        <dbReference type="ChEBI" id="CHEBI:456216"/>
        <dbReference type="EC" id="6.3.5.5"/>
    </reaction>
</comment>
<feature type="active site" evidence="8">
    <location>
        <position position="329"/>
    </location>
</feature>
<dbReference type="GO" id="GO:0004088">
    <property type="term" value="F:carbamoyl-phosphate synthase (glutamine-hydrolyzing) activity"/>
    <property type="evidence" value="ECO:0007669"/>
    <property type="project" value="UniProtKB-EC"/>
</dbReference>
<dbReference type="SUPFAM" id="SSF52021">
    <property type="entry name" value="Carbamoyl phosphate synthetase, small subunit N-terminal domain"/>
    <property type="match status" value="1"/>
</dbReference>
<evidence type="ECO:0000313" key="10">
    <source>
        <dbReference type="EMBL" id="MBM7614300.1"/>
    </source>
</evidence>
<feature type="binding site" evidence="8">
    <location>
        <position position="220"/>
    </location>
    <ligand>
        <name>L-glutamine</name>
        <dbReference type="ChEBI" id="CHEBI:58359"/>
    </ligand>
</feature>
<dbReference type="InterPro" id="IPR017926">
    <property type="entry name" value="GATASE"/>
</dbReference>
<dbReference type="InterPro" id="IPR036480">
    <property type="entry name" value="CarbP_synth_ssu_N_sf"/>
</dbReference>
<dbReference type="Gene3D" id="3.40.50.880">
    <property type="match status" value="1"/>
</dbReference>
<comment type="catalytic activity">
    <reaction evidence="8">
        <text>L-glutamine + H2O = L-glutamate + NH4(+)</text>
        <dbReference type="Rhea" id="RHEA:15889"/>
        <dbReference type="ChEBI" id="CHEBI:15377"/>
        <dbReference type="ChEBI" id="CHEBI:28938"/>
        <dbReference type="ChEBI" id="CHEBI:29985"/>
        <dbReference type="ChEBI" id="CHEBI:58359"/>
    </reaction>
</comment>
<evidence type="ECO:0000256" key="2">
    <source>
        <dbReference type="ARBA" id="ARBA00007800"/>
    </source>
</evidence>
<dbReference type="NCBIfam" id="TIGR01368">
    <property type="entry name" value="CPSaseIIsmall"/>
    <property type="match status" value="1"/>
</dbReference>
<dbReference type="PANTHER" id="PTHR43418:SF7">
    <property type="entry name" value="CARBAMOYL-PHOSPHATE SYNTHASE SMALL CHAIN"/>
    <property type="match status" value="1"/>
</dbReference>
<dbReference type="PANTHER" id="PTHR43418">
    <property type="entry name" value="MULTIFUNCTIONAL TRYPTOPHAN BIOSYNTHESIS PROTEIN-RELATED"/>
    <property type="match status" value="1"/>
</dbReference>
<organism evidence="10 11">
    <name type="scientific">Alkaliphilus hydrothermalis</name>
    <dbReference type="NCBI Taxonomy" id="1482730"/>
    <lineage>
        <taxon>Bacteria</taxon>
        <taxon>Bacillati</taxon>
        <taxon>Bacillota</taxon>
        <taxon>Clostridia</taxon>
        <taxon>Peptostreptococcales</taxon>
        <taxon>Natronincolaceae</taxon>
        <taxon>Alkaliphilus</taxon>
    </lineage>
</organism>
<dbReference type="EMBL" id="JAFBEE010000003">
    <property type="protein sequence ID" value="MBM7614300.1"/>
    <property type="molecule type" value="Genomic_DNA"/>
</dbReference>
<dbReference type="HAMAP" id="MF_01209">
    <property type="entry name" value="CPSase_S_chain"/>
    <property type="match status" value="1"/>
</dbReference>
<dbReference type="InterPro" id="IPR035686">
    <property type="entry name" value="CPSase_GATase1"/>
</dbReference>
<comment type="pathway">
    <text evidence="8">Pyrimidine metabolism; UMP biosynthesis via de novo pathway; (S)-dihydroorotate from bicarbonate: step 1/3.</text>
</comment>
<dbReference type="InterPro" id="IPR002474">
    <property type="entry name" value="CarbamoylP_synth_ssu_N"/>
</dbReference>
<feature type="binding site" evidence="8">
    <location>
        <position position="249"/>
    </location>
    <ligand>
        <name>L-glutamine</name>
        <dbReference type="ChEBI" id="CHEBI:58359"/>
    </ligand>
</feature>